<accession>A0A1I5G8B6</accession>
<evidence type="ECO:0008006" key="4">
    <source>
        <dbReference type="Google" id="ProtNLM"/>
    </source>
</evidence>
<evidence type="ECO:0000256" key="1">
    <source>
        <dbReference type="SAM" id="SignalP"/>
    </source>
</evidence>
<name>A0A1I5G8B6_9GAMM</name>
<keyword evidence="1" id="KW-0732">Signal</keyword>
<gene>
    <name evidence="2" type="ORF">SAMN05428971_3616</name>
</gene>
<feature type="signal peptide" evidence="1">
    <location>
        <begin position="1"/>
        <end position="23"/>
    </location>
</feature>
<dbReference type="EMBL" id="FOVG01000004">
    <property type="protein sequence ID" value="SFO32186.1"/>
    <property type="molecule type" value="Genomic_DNA"/>
</dbReference>
<proteinExistence type="predicted"/>
<dbReference type="Pfam" id="PF06551">
    <property type="entry name" value="DUF1120"/>
    <property type="match status" value="1"/>
</dbReference>
<keyword evidence="3" id="KW-1185">Reference proteome</keyword>
<protein>
    <recommendedName>
        <fullName evidence="4">DUF1120 domain-containing protein</fullName>
    </recommendedName>
</protein>
<sequence length="229" mass="23499">MRKLLLSSAIVMAMASVSLSGQAAESTTLSVTGTIIPATCDVALSSPSIELGNIPASTLTNDMNVQTVSNVTLSVDCDAPAAIAVQTTDNRISSAMTVAEIESQMKATYVGYTDANYFGLGLDKSSNKVGALLLTITGSTNDGTANANVLTSTDKAAWKAVTVSPQTGLSLTKNDYFASAVDANATTPAAYTQATYTIVPGVALKKGDQYPSGESVSIDGNVTFSVVYL</sequence>
<reference evidence="3" key="1">
    <citation type="submission" date="2016-10" db="EMBL/GenBank/DDBJ databases">
        <authorList>
            <person name="Varghese N."/>
            <person name="Submissions S."/>
        </authorList>
    </citation>
    <scope>NUCLEOTIDE SEQUENCE [LARGE SCALE GENOMIC DNA]</scope>
    <source>
        <strain evidence="3">OV426</strain>
    </source>
</reference>
<feature type="chain" id="PRO_5011699480" description="DUF1120 domain-containing protein" evidence="1">
    <location>
        <begin position="24"/>
        <end position="229"/>
    </location>
</feature>
<evidence type="ECO:0000313" key="3">
    <source>
        <dbReference type="Proteomes" id="UP000198968"/>
    </source>
</evidence>
<dbReference type="InterPro" id="IPR010546">
    <property type="entry name" value="DUF1120"/>
</dbReference>
<organism evidence="2 3">
    <name type="scientific">Candidatus Pantoea varia</name>
    <dbReference type="NCBI Taxonomy" id="1881036"/>
    <lineage>
        <taxon>Bacteria</taxon>
        <taxon>Pseudomonadati</taxon>
        <taxon>Pseudomonadota</taxon>
        <taxon>Gammaproteobacteria</taxon>
        <taxon>Enterobacterales</taxon>
        <taxon>Erwiniaceae</taxon>
        <taxon>Pantoea</taxon>
    </lineage>
</organism>
<dbReference type="Proteomes" id="UP000198968">
    <property type="component" value="Unassembled WGS sequence"/>
</dbReference>
<dbReference type="OrthoDB" id="6602106at2"/>
<dbReference type="AlphaFoldDB" id="A0A1I5G8B6"/>
<evidence type="ECO:0000313" key="2">
    <source>
        <dbReference type="EMBL" id="SFO32186.1"/>
    </source>
</evidence>
<dbReference type="RefSeq" id="WP_090966083.1">
    <property type="nucleotide sequence ID" value="NZ_FOVG01000004.1"/>
</dbReference>